<evidence type="ECO:0000313" key="3">
    <source>
        <dbReference type="Proteomes" id="UP000294739"/>
    </source>
</evidence>
<keyword evidence="3" id="KW-1185">Reference proteome</keyword>
<dbReference type="InterPro" id="IPR051532">
    <property type="entry name" value="Ester_Hydrolysis_Enzymes"/>
</dbReference>
<dbReference type="OrthoDB" id="9794725at2"/>
<dbReference type="InterPro" id="IPR013830">
    <property type="entry name" value="SGNH_hydro"/>
</dbReference>
<accession>A0A4R5DHE1</accession>
<dbReference type="Pfam" id="PF13472">
    <property type="entry name" value="Lipase_GDSL_2"/>
    <property type="match status" value="1"/>
</dbReference>
<evidence type="ECO:0000313" key="2">
    <source>
        <dbReference type="EMBL" id="TDE09903.1"/>
    </source>
</evidence>
<dbReference type="SUPFAM" id="SSF52266">
    <property type="entry name" value="SGNH hydrolase"/>
    <property type="match status" value="1"/>
</dbReference>
<dbReference type="InterPro" id="IPR036514">
    <property type="entry name" value="SGNH_hydro_sf"/>
</dbReference>
<dbReference type="RefSeq" id="WP_131895126.1">
    <property type="nucleotide sequence ID" value="NZ_SMKZ01000016.1"/>
</dbReference>
<feature type="domain" description="SGNH hydrolase-type esterase" evidence="1">
    <location>
        <begin position="13"/>
        <end position="204"/>
    </location>
</feature>
<sequence>MGFLLQPGQTVVFAGDSITDAGRTLDLGIVGETPLGEGYVRDVVGLIDARYPGHGLAVHNTGIGGITTAELTHLWDEHVLAREPDWVTILIGINDCHRTLYEDGRAVPPATYEANLRDILDRTRAAGASVVLLDPFYMWLPADRGDQPGQVLEFLGAYHQVVHRLVAEYGTLHVRTHDVFQEQLAHRPLPEIGVEPVHPTPSGHLVIAHALLDVLRW</sequence>
<dbReference type="CDD" id="cd01834">
    <property type="entry name" value="SGNH_hydrolase_like_2"/>
    <property type="match status" value="1"/>
</dbReference>
<dbReference type="EMBL" id="SMKZ01000016">
    <property type="protein sequence ID" value="TDE09903.1"/>
    <property type="molecule type" value="Genomic_DNA"/>
</dbReference>
<dbReference type="InterPro" id="IPR008265">
    <property type="entry name" value="Lipase_GDSL_AS"/>
</dbReference>
<protein>
    <submittedName>
        <fullName evidence="2">GDSL family lipase</fullName>
    </submittedName>
</protein>
<dbReference type="PANTHER" id="PTHR30383:SF5">
    <property type="entry name" value="SGNH HYDROLASE-TYPE ESTERASE DOMAIN-CONTAINING PROTEIN"/>
    <property type="match status" value="1"/>
</dbReference>
<gene>
    <name evidence="2" type="ORF">E1269_13080</name>
</gene>
<dbReference type="PANTHER" id="PTHR30383">
    <property type="entry name" value="THIOESTERASE 1/PROTEASE 1/LYSOPHOSPHOLIPASE L1"/>
    <property type="match status" value="1"/>
</dbReference>
<dbReference type="Gene3D" id="3.40.50.1110">
    <property type="entry name" value="SGNH hydrolase"/>
    <property type="match status" value="1"/>
</dbReference>
<reference evidence="2 3" key="1">
    <citation type="submission" date="2019-03" db="EMBL/GenBank/DDBJ databases">
        <title>Draft genome sequences of novel Actinobacteria.</title>
        <authorList>
            <person name="Sahin N."/>
            <person name="Ay H."/>
            <person name="Saygin H."/>
        </authorList>
    </citation>
    <scope>NUCLEOTIDE SEQUENCE [LARGE SCALE GENOMIC DNA]</scope>
    <source>
        <strain evidence="2 3">5K138</strain>
    </source>
</reference>
<dbReference type="Proteomes" id="UP000294739">
    <property type="component" value="Unassembled WGS sequence"/>
</dbReference>
<evidence type="ECO:0000259" key="1">
    <source>
        <dbReference type="Pfam" id="PF13472"/>
    </source>
</evidence>
<proteinExistence type="predicted"/>
<dbReference type="GO" id="GO:0004622">
    <property type="term" value="F:phosphatidylcholine lysophospholipase activity"/>
    <property type="evidence" value="ECO:0007669"/>
    <property type="project" value="TreeGrafter"/>
</dbReference>
<dbReference type="AlphaFoldDB" id="A0A4R5DHE1"/>
<dbReference type="PROSITE" id="PS01098">
    <property type="entry name" value="LIPASE_GDSL_SER"/>
    <property type="match status" value="1"/>
</dbReference>
<comment type="caution">
    <text evidence="2">The sequence shown here is derived from an EMBL/GenBank/DDBJ whole genome shotgun (WGS) entry which is preliminary data.</text>
</comment>
<dbReference type="InParanoid" id="A0A4R5DHE1"/>
<name>A0A4R5DHE1_9ACTN</name>
<dbReference type="GO" id="GO:0006629">
    <property type="term" value="P:lipid metabolic process"/>
    <property type="evidence" value="ECO:0007669"/>
    <property type="project" value="InterPro"/>
</dbReference>
<organism evidence="2 3">
    <name type="scientific">Jiangella asiatica</name>
    <dbReference type="NCBI Taxonomy" id="2530372"/>
    <lineage>
        <taxon>Bacteria</taxon>
        <taxon>Bacillati</taxon>
        <taxon>Actinomycetota</taxon>
        <taxon>Actinomycetes</taxon>
        <taxon>Jiangellales</taxon>
        <taxon>Jiangellaceae</taxon>
        <taxon>Jiangella</taxon>
    </lineage>
</organism>